<evidence type="ECO:0000313" key="5">
    <source>
        <dbReference type="Proteomes" id="UP001247620"/>
    </source>
</evidence>
<accession>A0ABU1T7P3</accession>
<dbReference type="EMBL" id="JAVDUU010000001">
    <property type="protein sequence ID" value="MDR6940830.1"/>
    <property type="molecule type" value="Genomic_DNA"/>
</dbReference>
<dbReference type="PANTHER" id="PTHR43877">
    <property type="entry name" value="AMINOALKYLPHOSPHONATE N-ACETYLTRANSFERASE-RELATED-RELATED"/>
    <property type="match status" value="1"/>
</dbReference>
<sequence length="151" mass="17248">MNPIHLIRTNSDNPDFRTLISELDADLRRRNGEMMDIYDQHNIIEKIDTVVIAYLDNKPAGCGCFKLYDTEAVEIKRMFVRPEARGNNISKMILNELEDWARSLGFKHTVLETGAKQVEALGLYPKAGYKPIPKYGPYVDLPDSICFKKAL</sequence>
<proteinExistence type="predicted"/>
<dbReference type="Gene3D" id="3.40.630.30">
    <property type="match status" value="1"/>
</dbReference>
<dbReference type="Proteomes" id="UP001247620">
    <property type="component" value="Unassembled WGS sequence"/>
</dbReference>
<keyword evidence="5" id="KW-1185">Reference proteome</keyword>
<reference evidence="4 5" key="1">
    <citation type="submission" date="2023-07" db="EMBL/GenBank/DDBJ databases">
        <title>Sorghum-associated microbial communities from plants grown in Nebraska, USA.</title>
        <authorList>
            <person name="Schachtman D."/>
        </authorList>
    </citation>
    <scope>NUCLEOTIDE SEQUENCE [LARGE SCALE GENOMIC DNA]</scope>
    <source>
        <strain evidence="4 5">3262</strain>
    </source>
</reference>
<keyword evidence="1" id="KW-0808">Transferase</keyword>
<evidence type="ECO:0000259" key="3">
    <source>
        <dbReference type="PROSITE" id="PS51186"/>
    </source>
</evidence>
<protein>
    <submittedName>
        <fullName evidence="4">GNAT superfamily N-acetyltransferase</fullName>
    </submittedName>
</protein>
<dbReference type="InterPro" id="IPR050832">
    <property type="entry name" value="Bact_Acetyltransf"/>
</dbReference>
<dbReference type="PROSITE" id="PS51186">
    <property type="entry name" value="GNAT"/>
    <property type="match status" value="1"/>
</dbReference>
<evidence type="ECO:0000256" key="2">
    <source>
        <dbReference type="ARBA" id="ARBA00023315"/>
    </source>
</evidence>
<dbReference type="RefSeq" id="WP_310091942.1">
    <property type="nucleotide sequence ID" value="NZ_JAVDUU010000001.1"/>
</dbReference>
<dbReference type="PANTHER" id="PTHR43877:SF2">
    <property type="entry name" value="AMINOALKYLPHOSPHONATE N-ACETYLTRANSFERASE-RELATED"/>
    <property type="match status" value="1"/>
</dbReference>
<dbReference type="InterPro" id="IPR000182">
    <property type="entry name" value="GNAT_dom"/>
</dbReference>
<comment type="caution">
    <text evidence="4">The sequence shown here is derived from an EMBL/GenBank/DDBJ whole genome shotgun (WGS) entry which is preliminary data.</text>
</comment>
<feature type="domain" description="N-acetyltransferase" evidence="3">
    <location>
        <begin position="14"/>
        <end position="151"/>
    </location>
</feature>
<gene>
    <name evidence="4" type="ORF">J2W55_000658</name>
</gene>
<dbReference type="SUPFAM" id="SSF55729">
    <property type="entry name" value="Acyl-CoA N-acyltransferases (Nat)"/>
    <property type="match status" value="1"/>
</dbReference>
<keyword evidence="2" id="KW-0012">Acyltransferase</keyword>
<evidence type="ECO:0000313" key="4">
    <source>
        <dbReference type="EMBL" id="MDR6940830.1"/>
    </source>
</evidence>
<evidence type="ECO:0000256" key="1">
    <source>
        <dbReference type="ARBA" id="ARBA00022679"/>
    </source>
</evidence>
<dbReference type="Pfam" id="PF00583">
    <property type="entry name" value="Acetyltransf_1"/>
    <property type="match status" value="1"/>
</dbReference>
<organism evidence="4 5">
    <name type="scientific">Mucilaginibacter pocheonensis</name>
    <dbReference type="NCBI Taxonomy" id="398050"/>
    <lineage>
        <taxon>Bacteria</taxon>
        <taxon>Pseudomonadati</taxon>
        <taxon>Bacteroidota</taxon>
        <taxon>Sphingobacteriia</taxon>
        <taxon>Sphingobacteriales</taxon>
        <taxon>Sphingobacteriaceae</taxon>
        <taxon>Mucilaginibacter</taxon>
    </lineage>
</organism>
<dbReference type="CDD" id="cd04301">
    <property type="entry name" value="NAT_SF"/>
    <property type="match status" value="1"/>
</dbReference>
<dbReference type="InterPro" id="IPR016181">
    <property type="entry name" value="Acyl_CoA_acyltransferase"/>
</dbReference>
<name>A0ABU1T7P3_9SPHI</name>